<dbReference type="Proteomes" id="UP000003027">
    <property type="component" value="Unassembled WGS sequence"/>
</dbReference>
<accession>A0ABM9YBY7</accession>
<evidence type="ECO:0000313" key="1">
    <source>
        <dbReference type="EMBL" id="EEQ11384.1"/>
    </source>
</evidence>
<organism evidence="1 2">
    <name type="scientific">Yersinia mollaretii (strain ATCC 43969 / DSM 18520 / CIP 103324 / CNY 7263 / WAIP 204)</name>
    <dbReference type="NCBI Taxonomy" id="349967"/>
    <lineage>
        <taxon>Bacteria</taxon>
        <taxon>Pseudomonadati</taxon>
        <taxon>Pseudomonadota</taxon>
        <taxon>Gammaproteobacteria</taxon>
        <taxon>Enterobacterales</taxon>
        <taxon>Yersiniaceae</taxon>
        <taxon>Yersinia</taxon>
    </lineage>
</organism>
<evidence type="ECO:0000313" key="2">
    <source>
        <dbReference type="Proteomes" id="UP000003027"/>
    </source>
</evidence>
<gene>
    <name evidence="1" type="ORF">ymoll0001_30630</name>
</gene>
<name>A0ABM9YBY7_YERMW</name>
<proteinExistence type="predicted"/>
<keyword evidence="2" id="KW-1185">Reference proteome</keyword>
<protein>
    <submittedName>
        <fullName evidence="1">Uncharacterized protein</fullName>
    </submittedName>
</protein>
<comment type="caution">
    <text evidence="1">The sequence shown here is derived from an EMBL/GenBank/DDBJ whole genome shotgun (WGS) entry which is preliminary data.</text>
</comment>
<reference evidence="1" key="1">
    <citation type="submission" date="2008-12" db="EMBL/GenBank/DDBJ databases">
        <title>Annotation of the Yersinia mollaretii ATCC 43969 genome.</title>
        <authorList>
            <person name="Read T.D."/>
            <person name="Akmal A."/>
            <person name="Bishop-Lilly K."/>
            <person name="Chen P.E."/>
            <person name="Cook C."/>
            <person name="Kiley M.P."/>
            <person name="Lentz S."/>
            <person name="Mateczun A."/>
            <person name="Nagarajan N."/>
            <person name="Nolan N."/>
            <person name="Osborne B.I."/>
            <person name="Pop M."/>
            <person name="Sozhamannan S."/>
            <person name="Stewart A.C."/>
            <person name="Sulakvelidze A."/>
            <person name="Thomason B."/>
            <person name="Willner K."/>
            <person name="Zwick M.E."/>
        </authorList>
    </citation>
    <scope>NUCLEOTIDE SEQUENCE [LARGE SCALE GENOMIC DNA]</scope>
    <source>
        <strain evidence="1">ATCC 43969</strain>
    </source>
</reference>
<sequence length="46" mass="5324">MYQNASFYFAEEYQRELAASSFCFSAENGLKILQLTLTLSPVIYQH</sequence>
<dbReference type="EMBL" id="AALD02000009">
    <property type="protein sequence ID" value="EEQ11384.1"/>
    <property type="molecule type" value="Genomic_DNA"/>
</dbReference>